<proteinExistence type="predicted"/>
<sequence>MPIKPTLPARRIFTKTSPRLSAALHTCLYRQATAPSWAPSTLSNSRPQIPSTRMRTIETHAGINTNLNERIVKFGSAVTDDVPFKEKRFEPMPPISRSHVTTELDLPSEQQTRLEGIPSLIAYGEHVAKEHVNTFSILRCVVEAPSLPSLAHFLTLPDSPRTPSSTILVNELPTIEEAVWNPVIDAEGVESKLLIASSPRGPDNERF</sequence>
<accession>A0AAD4G8L1</accession>
<evidence type="ECO:0000313" key="1">
    <source>
        <dbReference type="EMBL" id="KAF8428848.1"/>
    </source>
</evidence>
<reference evidence="1" key="2">
    <citation type="journal article" date="2020" name="Nat. Commun.">
        <title>Large-scale genome sequencing of mycorrhizal fungi provides insights into the early evolution of symbiotic traits.</title>
        <authorList>
            <person name="Miyauchi S."/>
            <person name="Kiss E."/>
            <person name="Kuo A."/>
            <person name="Drula E."/>
            <person name="Kohler A."/>
            <person name="Sanchez-Garcia M."/>
            <person name="Morin E."/>
            <person name="Andreopoulos B."/>
            <person name="Barry K.W."/>
            <person name="Bonito G."/>
            <person name="Buee M."/>
            <person name="Carver A."/>
            <person name="Chen C."/>
            <person name="Cichocki N."/>
            <person name="Clum A."/>
            <person name="Culley D."/>
            <person name="Crous P.W."/>
            <person name="Fauchery L."/>
            <person name="Girlanda M."/>
            <person name="Hayes R.D."/>
            <person name="Keri Z."/>
            <person name="LaButti K."/>
            <person name="Lipzen A."/>
            <person name="Lombard V."/>
            <person name="Magnuson J."/>
            <person name="Maillard F."/>
            <person name="Murat C."/>
            <person name="Nolan M."/>
            <person name="Ohm R.A."/>
            <person name="Pangilinan J."/>
            <person name="Pereira M.F."/>
            <person name="Perotto S."/>
            <person name="Peter M."/>
            <person name="Pfister S."/>
            <person name="Riley R."/>
            <person name="Sitrit Y."/>
            <person name="Stielow J.B."/>
            <person name="Szollosi G."/>
            <person name="Zifcakova L."/>
            <person name="Stursova M."/>
            <person name="Spatafora J.W."/>
            <person name="Tedersoo L."/>
            <person name="Vaario L.M."/>
            <person name="Yamada A."/>
            <person name="Yan M."/>
            <person name="Wang P."/>
            <person name="Xu J."/>
            <person name="Bruns T."/>
            <person name="Baldrian P."/>
            <person name="Vilgalys R."/>
            <person name="Dunand C."/>
            <person name="Henrissat B."/>
            <person name="Grigoriev I.V."/>
            <person name="Hibbett D."/>
            <person name="Nagy L.G."/>
            <person name="Martin F.M."/>
        </authorList>
    </citation>
    <scope>NUCLEOTIDE SEQUENCE</scope>
    <source>
        <strain evidence="1">BED1</strain>
    </source>
</reference>
<comment type="caution">
    <text evidence="1">The sequence shown here is derived from an EMBL/GenBank/DDBJ whole genome shotgun (WGS) entry which is preliminary data.</text>
</comment>
<reference evidence="1" key="1">
    <citation type="submission" date="2019-10" db="EMBL/GenBank/DDBJ databases">
        <authorList>
            <consortium name="DOE Joint Genome Institute"/>
            <person name="Kuo A."/>
            <person name="Miyauchi S."/>
            <person name="Kiss E."/>
            <person name="Drula E."/>
            <person name="Kohler A."/>
            <person name="Sanchez-Garcia M."/>
            <person name="Andreopoulos B."/>
            <person name="Barry K.W."/>
            <person name="Bonito G."/>
            <person name="Buee M."/>
            <person name="Carver A."/>
            <person name="Chen C."/>
            <person name="Cichocki N."/>
            <person name="Clum A."/>
            <person name="Culley D."/>
            <person name="Crous P.W."/>
            <person name="Fauchery L."/>
            <person name="Girlanda M."/>
            <person name="Hayes R."/>
            <person name="Keri Z."/>
            <person name="LaButti K."/>
            <person name="Lipzen A."/>
            <person name="Lombard V."/>
            <person name="Magnuson J."/>
            <person name="Maillard F."/>
            <person name="Morin E."/>
            <person name="Murat C."/>
            <person name="Nolan M."/>
            <person name="Ohm R."/>
            <person name="Pangilinan J."/>
            <person name="Pereira M."/>
            <person name="Perotto S."/>
            <person name="Peter M."/>
            <person name="Riley R."/>
            <person name="Sitrit Y."/>
            <person name="Stielow B."/>
            <person name="Szollosi G."/>
            <person name="Zifcakova L."/>
            <person name="Stursova M."/>
            <person name="Spatafora J.W."/>
            <person name="Tedersoo L."/>
            <person name="Vaario L.-M."/>
            <person name="Yamada A."/>
            <person name="Yan M."/>
            <person name="Wang P."/>
            <person name="Xu J."/>
            <person name="Bruns T."/>
            <person name="Baldrian P."/>
            <person name="Vilgalys R."/>
            <person name="Henrissat B."/>
            <person name="Grigoriev I.V."/>
            <person name="Hibbett D."/>
            <person name="Nagy L.G."/>
            <person name="Martin F.M."/>
        </authorList>
    </citation>
    <scope>NUCLEOTIDE SEQUENCE</scope>
    <source>
        <strain evidence="1">BED1</strain>
    </source>
</reference>
<dbReference type="Proteomes" id="UP001194468">
    <property type="component" value="Unassembled WGS sequence"/>
</dbReference>
<keyword evidence="2" id="KW-1185">Reference proteome</keyword>
<dbReference type="AlphaFoldDB" id="A0AAD4G8L1"/>
<evidence type="ECO:0000313" key="2">
    <source>
        <dbReference type="Proteomes" id="UP001194468"/>
    </source>
</evidence>
<gene>
    <name evidence="1" type="ORF">L210DRAFT_3652251</name>
</gene>
<dbReference type="EMBL" id="WHUW01000071">
    <property type="protein sequence ID" value="KAF8428848.1"/>
    <property type="molecule type" value="Genomic_DNA"/>
</dbReference>
<organism evidence="1 2">
    <name type="scientific">Boletus edulis BED1</name>
    <dbReference type="NCBI Taxonomy" id="1328754"/>
    <lineage>
        <taxon>Eukaryota</taxon>
        <taxon>Fungi</taxon>
        <taxon>Dikarya</taxon>
        <taxon>Basidiomycota</taxon>
        <taxon>Agaricomycotina</taxon>
        <taxon>Agaricomycetes</taxon>
        <taxon>Agaricomycetidae</taxon>
        <taxon>Boletales</taxon>
        <taxon>Boletineae</taxon>
        <taxon>Boletaceae</taxon>
        <taxon>Boletoideae</taxon>
        <taxon>Boletus</taxon>
    </lineage>
</organism>
<name>A0AAD4G8L1_BOLED</name>
<protein>
    <submittedName>
        <fullName evidence="1">Uncharacterized protein</fullName>
    </submittedName>
</protein>